<dbReference type="AlphaFoldDB" id="A0A2S5A5H5"/>
<dbReference type="Proteomes" id="UP000236893">
    <property type="component" value="Unassembled WGS sequence"/>
</dbReference>
<reference evidence="1 2" key="1">
    <citation type="submission" date="2018-01" db="EMBL/GenBank/DDBJ databases">
        <authorList>
            <person name="Gaut B.S."/>
            <person name="Morton B.R."/>
            <person name="Clegg M.T."/>
            <person name="Duvall M.R."/>
        </authorList>
    </citation>
    <scope>NUCLEOTIDE SEQUENCE [LARGE SCALE GENOMIC DNA]</scope>
    <source>
        <strain evidence="1 2">HR-AV</strain>
    </source>
</reference>
<dbReference type="InterPro" id="IPR024423">
    <property type="entry name" value="DUF3050"/>
</dbReference>
<proteinExistence type="predicted"/>
<protein>
    <submittedName>
        <fullName evidence="1">Heme oxygenase</fullName>
    </submittedName>
</protein>
<dbReference type="InterPro" id="IPR016084">
    <property type="entry name" value="Haem_Oase-like_multi-hlx"/>
</dbReference>
<keyword evidence="2" id="KW-1185">Reference proteome</keyword>
<dbReference type="Gene3D" id="1.20.910.10">
    <property type="entry name" value="Heme oxygenase-like"/>
    <property type="match status" value="1"/>
</dbReference>
<evidence type="ECO:0000313" key="1">
    <source>
        <dbReference type="EMBL" id="POY37353.1"/>
    </source>
</evidence>
<dbReference type="SUPFAM" id="SSF48613">
    <property type="entry name" value="Heme oxygenase-like"/>
    <property type="match status" value="1"/>
</dbReference>
<gene>
    <name evidence="1" type="ORF">C3K47_06205</name>
</gene>
<sequence>MMSNVEQIRANIEPLRQKLITHTLYEHIKTIEHLRIFMQHHVFAVWDFMSLLKSLQQNLTCTEAPWRPVGSAATRYLINEIVTGEESDVDEQGNRISHFELYLDAMKQAGANKSQLKFFLKCVTGIYSVTNALRTAELPESVQQFVNYTFNTIAEGKLHTQAAVFTFGREDLIPDMFVSILRELDQQHPGEISIFRYYIERHIEVDGGHHGELAIQMTTDLCEDDEDKWKAAEKAIVNALNSRIKLWDGVLEEIMQYNNKAMAELN</sequence>
<dbReference type="EMBL" id="PQVF01000004">
    <property type="protein sequence ID" value="POY37353.1"/>
    <property type="molecule type" value="Genomic_DNA"/>
</dbReference>
<accession>A0A2S5A5H5</accession>
<evidence type="ECO:0000313" key="2">
    <source>
        <dbReference type="Proteomes" id="UP000236893"/>
    </source>
</evidence>
<dbReference type="Pfam" id="PF11251">
    <property type="entry name" value="DUF3050"/>
    <property type="match status" value="1"/>
</dbReference>
<dbReference type="OrthoDB" id="9791270at2"/>
<comment type="caution">
    <text evidence="1">The sequence shown here is derived from an EMBL/GenBank/DDBJ whole genome shotgun (WGS) entry which is preliminary data.</text>
</comment>
<name>A0A2S5A5H5_9SPHI</name>
<organism evidence="1 2">
    <name type="scientific">Solitalea longa</name>
    <dbReference type="NCBI Taxonomy" id="2079460"/>
    <lineage>
        <taxon>Bacteria</taxon>
        <taxon>Pseudomonadati</taxon>
        <taxon>Bacteroidota</taxon>
        <taxon>Sphingobacteriia</taxon>
        <taxon>Sphingobacteriales</taxon>
        <taxon>Sphingobacteriaceae</taxon>
        <taxon>Solitalea</taxon>
    </lineage>
</organism>